<dbReference type="EMBL" id="GBRH01174313">
    <property type="protein sequence ID" value="JAE23583.1"/>
    <property type="molecule type" value="Transcribed_RNA"/>
</dbReference>
<proteinExistence type="predicted"/>
<accession>A0A0A9GSC3</accession>
<protein>
    <submittedName>
        <fullName evidence="1">Uncharacterized protein</fullName>
    </submittedName>
</protein>
<evidence type="ECO:0000313" key="1">
    <source>
        <dbReference type="EMBL" id="JAE23583.1"/>
    </source>
</evidence>
<reference evidence="1" key="2">
    <citation type="journal article" date="2015" name="Data Brief">
        <title>Shoot transcriptome of the giant reed, Arundo donax.</title>
        <authorList>
            <person name="Barrero R.A."/>
            <person name="Guerrero F.D."/>
            <person name="Moolhuijzen P."/>
            <person name="Goolsby J.A."/>
            <person name="Tidwell J."/>
            <person name="Bellgard S.E."/>
            <person name="Bellgard M.I."/>
        </authorList>
    </citation>
    <scope>NUCLEOTIDE SEQUENCE</scope>
    <source>
        <tissue evidence="1">Shoot tissue taken approximately 20 cm above the soil surface</tissue>
    </source>
</reference>
<dbReference type="AlphaFoldDB" id="A0A0A9GSC3"/>
<sequence>MKPGWAADGERRSSNCKRKWRRAAAAAKAEAMELSSLAVWQGGEGG</sequence>
<organism evidence="1">
    <name type="scientific">Arundo donax</name>
    <name type="common">Giant reed</name>
    <name type="synonym">Donax arundinaceus</name>
    <dbReference type="NCBI Taxonomy" id="35708"/>
    <lineage>
        <taxon>Eukaryota</taxon>
        <taxon>Viridiplantae</taxon>
        <taxon>Streptophyta</taxon>
        <taxon>Embryophyta</taxon>
        <taxon>Tracheophyta</taxon>
        <taxon>Spermatophyta</taxon>
        <taxon>Magnoliopsida</taxon>
        <taxon>Liliopsida</taxon>
        <taxon>Poales</taxon>
        <taxon>Poaceae</taxon>
        <taxon>PACMAD clade</taxon>
        <taxon>Arundinoideae</taxon>
        <taxon>Arundineae</taxon>
        <taxon>Arundo</taxon>
    </lineage>
</organism>
<name>A0A0A9GSC3_ARUDO</name>
<reference evidence="1" key="1">
    <citation type="submission" date="2014-09" db="EMBL/GenBank/DDBJ databases">
        <authorList>
            <person name="Magalhaes I.L.F."/>
            <person name="Oliveira U."/>
            <person name="Santos F.R."/>
            <person name="Vidigal T.H.D.A."/>
            <person name="Brescovit A.D."/>
            <person name="Santos A.J."/>
        </authorList>
    </citation>
    <scope>NUCLEOTIDE SEQUENCE</scope>
    <source>
        <tissue evidence="1">Shoot tissue taken approximately 20 cm above the soil surface</tissue>
    </source>
</reference>